<keyword evidence="1" id="KW-0812">Transmembrane</keyword>
<proteinExistence type="predicted"/>
<feature type="transmembrane region" description="Helical" evidence="1">
    <location>
        <begin position="12"/>
        <end position="30"/>
    </location>
</feature>
<dbReference type="EMBL" id="JAUYVO010000001">
    <property type="protein sequence ID" value="MDP2521393.1"/>
    <property type="molecule type" value="Genomic_DNA"/>
</dbReference>
<evidence type="ECO:0000313" key="3">
    <source>
        <dbReference type="Proteomes" id="UP001177341"/>
    </source>
</evidence>
<feature type="transmembrane region" description="Helical" evidence="1">
    <location>
        <begin position="106"/>
        <end position="127"/>
    </location>
</feature>
<comment type="caution">
    <text evidence="2">The sequence shown here is derived from an EMBL/GenBank/DDBJ whole genome shotgun (WGS) entry which is preliminary data.</text>
</comment>
<keyword evidence="1" id="KW-1133">Transmembrane helix</keyword>
<dbReference type="Pfam" id="PF13687">
    <property type="entry name" value="DUF4153"/>
    <property type="match status" value="1"/>
</dbReference>
<feature type="transmembrane region" description="Helical" evidence="1">
    <location>
        <begin position="224"/>
        <end position="242"/>
    </location>
</feature>
<keyword evidence="1" id="KW-0472">Membrane</keyword>
<sequence>MQMTDINQRLTLLCIALFQGLALLVLHQSIEQSFWPSYNLPWLFGLYSFTLVTPTILLLALNNKANGMLYAFAMLAGSVALLLGYYTGTQASPFQPQDSYGELIPVLVGTIAIATFKGLMYIQHFTVSGRGEEPTYSRLFKLSWRNFLTFGAALVFMLCFWGILKLWGALFDAIDITFFETLFEQPHFYYPILSLANGVGIVIFRQQSGIIDTLTRIQQALMKFLLVVLIFVSIIFLLSLPFTGLTPLWESGGSLLILWMQAILLFFTNAVYQDDPTQRPYPTAIHRFIYIGLALLPIYSIISAYGLYVRIEQYGWSVDRCWAWLLWSLLTLFSCGYSWSIVSKRDNWLYRLNWINIRMGVVVLGSMLLVNTPILDFRKISAHSQINLLSHDDLVLEEVDFYYLRYNLAKPGYDALNALKAKHPDNLKLTIKIDALFTERGKAAAVEQDTLIATINVLNGELPESLEKPIYDMMVNNVWLFRQLSATYLQPIDLNKDQQTDYLLITGQEGNRIQIYLFYFADDQWKHSSFGRHEGLSKSQIIDDIRHNKMEVKPPVWNILKIGDHELQLRQ</sequence>
<organism evidence="2 3">
    <name type="scientific">Neptunomonas phycophila</name>
    <dbReference type="NCBI Taxonomy" id="1572645"/>
    <lineage>
        <taxon>Bacteria</taxon>
        <taxon>Pseudomonadati</taxon>
        <taxon>Pseudomonadota</taxon>
        <taxon>Gammaproteobacteria</taxon>
        <taxon>Oceanospirillales</taxon>
        <taxon>Oceanospirillaceae</taxon>
        <taxon>Neptunomonas</taxon>
    </lineage>
</organism>
<evidence type="ECO:0000313" key="2">
    <source>
        <dbReference type="EMBL" id="MDP2521393.1"/>
    </source>
</evidence>
<feature type="transmembrane region" description="Helical" evidence="1">
    <location>
        <begin position="284"/>
        <end position="302"/>
    </location>
</feature>
<evidence type="ECO:0000256" key="1">
    <source>
        <dbReference type="SAM" id="Phobius"/>
    </source>
</evidence>
<dbReference type="InterPro" id="IPR025291">
    <property type="entry name" value="DUF4153"/>
</dbReference>
<dbReference type="Proteomes" id="UP001177341">
    <property type="component" value="Unassembled WGS sequence"/>
</dbReference>
<feature type="transmembrane region" description="Helical" evidence="1">
    <location>
        <begin position="322"/>
        <end position="342"/>
    </location>
</feature>
<feature type="transmembrane region" description="Helical" evidence="1">
    <location>
        <begin position="147"/>
        <end position="168"/>
    </location>
</feature>
<feature type="transmembrane region" description="Helical" evidence="1">
    <location>
        <begin position="188"/>
        <end position="204"/>
    </location>
</feature>
<accession>A0ABT9EQN9</accession>
<dbReference type="RefSeq" id="WP_305450084.1">
    <property type="nucleotide sequence ID" value="NZ_JAUYVO010000001.1"/>
</dbReference>
<keyword evidence="3" id="KW-1185">Reference proteome</keyword>
<reference evidence="2" key="1">
    <citation type="submission" date="2023-07" db="EMBL/GenBank/DDBJ databases">
        <title>Genome content predicts the carbon catabolic preferences of heterotrophic bacteria.</title>
        <authorList>
            <person name="Gralka M."/>
        </authorList>
    </citation>
    <scope>NUCLEOTIDE SEQUENCE</scope>
    <source>
        <strain evidence="2">5G01</strain>
    </source>
</reference>
<gene>
    <name evidence="2" type="ORF">Q8W30_02315</name>
</gene>
<feature type="transmembrane region" description="Helical" evidence="1">
    <location>
        <begin position="354"/>
        <end position="375"/>
    </location>
</feature>
<protein>
    <submittedName>
        <fullName evidence="2">DUF4153 domain-containing protein</fullName>
    </submittedName>
</protein>
<feature type="transmembrane region" description="Helical" evidence="1">
    <location>
        <begin position="254"/>
        <end position="272"/>
    </location>
</feature>
<feature type="transmembrane region" description="Helical" evidence="1">
    <location>
        <begin position="42"/>
        <end position="61"/>
    </location>
</feature>
<feature type="transmembrane region" description="Helical" evidence="1">
    <location>
        <begin position="68"/>
        <end position="86"/>
    </location>
</feature>
<name>A0ABT9EQN9_9GAMM</name>